<feature type="domain" description="ABC3 transporter permease C-terminal" evidence="7">
    <location>
        <begin position="256"/>
        <end position="376"/>
    </location>
</feature>
<dbReference type="EMBL" id="FPIP01000003">
    <property type="protein sequence ID" value="SFW27701.1"/>
    <property type="molecule type" value="Genomic_DNA"/>
</dbReference>
<evidence type="ECO:0000256" key="6">
    <source>
        <dbReference type="SAM" id="Phobius"/>
    </source>
</evidence>
<feature type="transmembrane region" description="Helical" evidence="6">
    <location>
        <begin position="420"/>
        <end position="441"/>
    </location>
</feature>
<gene>
    <name evidence="8" type="ORF">SAMN02910280_1474</name>
</gene>
<evidence type="ECO:0000313" key="8">
    <source>
        <dbReference type="EMBL" id="SFW27701.1"/>
    </source>
</evidence>
<dbReference type="Pfam" id="PF02687">
    <property type="entry name" value="FtsX"/>
    <property type="match status" value="2"/>
</dbReference>
<evidence type="ECO:0000256" key="3">
    <source>
        <dbReference type="ARBA" id="ARBA00022692"/>
    </source>
</evidence>
<feature type="transmembrane region" description="Helical" evidence="6">
    <location>
        <begin position="689"/>
        <end position="707"/>
    </location>
</feature>
<accession>A0A1K1MXI1</accession>
<dbReference type="Proteomes" id="UP000183461">
    <property type="component" value="Unassembled WGS sequence"/>
</dbReference>
<feature type="transmembrane region" description="Helical" evidence="6">
    <location>
        <begin position="301"/>
        <end position="325"/>
    </location>
</feature>
<proteinExistence type="predicted"/>
<reference evidence="8 9" key="1">
    <citation type="submission" date="2016-11" db="EMBL/GenBank/DDBJ databases">
        <authorList>
            <person name="Jaros S."/>
            <person name="Januszkiewicz K."/>
            <person name="Wedrychowicz H."/>
        </authorList>
    </citation>
    <scope>NUCLEOTIDE SEQUENCE [LARGE SCALE GENOMIC DNA]</scope>
    <source>
        <strain evidence="8 9">YL228</strain>
    </source>
</reference>
<dbReference type="AlphaFoldDB" id="A0A1K1MXI1"/>
<feature type="transmembrane region" description="Helical" evidence="6">
    <location>
        <begin position="727"/>
        <end position="747"/>
    </location>
</feature>
<keyword evidence="4 6" id="KW-1133">Transmembrane helix</keyword>
<sequence length="764" mass="86037">MLRKKMLRDIKANFAQFFSIMILSLIAMWCYTGFQANVIGGNKARNDFESSSNFADGWIYGADFNEEQAKKIAAISGIKDVQRRTEVLGKADEKYNTAEMYCYFQNSADVTIPRTVEGADFNADDENGLWLFSRFAETWGIKVGDKFTVHVMGLDIGKEVKGLIVTPEYEFACASTDTDTDFHNIGFAYLSQKALPEGMRISNELIFTCNGKALSYEKDIANALGDNYAYFADRNSIRGWYQLSDELAQHDSFSYIFSFVFVAIALLVIITTMKRMIAQQRTQIGTLNALGMKKRKILFHYLSYSFVLSTIGCILGIILGILTFGRLMVNMFSQFYTLPNWQPGFSYKSIIVAAVLVFICTGTSYLSCKQILKIHPSEALRPAAAKTAKPCIFEKLPFWKKLSFNVRYNLRDISRSKMRAFMGVFGTCMGMMIMELGLGAYDTVDYVRDWYFHDIQNYEYQVLLNDSCTPEQAEELKIETGGELIAMEAISIAAKEHPTSDGIISCKLAVTEGEQLYCVSDTELRTTPIRKGTVALTMKQAKKLGLSEGDKVYWKTATGSEWNESKIGLISRHPNITGITMLREDYEAVGMDFRPVMLVSRNNCENTADNDCVSAVHSMKDLIAAFDKMMEIMNLLVYFMVVFSVLLIVIVLYNSGNLSFNEREKEFATLKVLGFKSSAIRRLLSTQNLWLSIIGCILGLPLGRVPLQAMMDSNGDAVDWPCYIAPTTYIIAAIFVMTVSVLVSFMFSRRIKKIDMVEVLKGME</sequence>
<evidence type="ECO:0000256" key="2">
    <source>
        <dbReference type="ARBA" id="ARBA00022475"/>
    </source>
</evidence>
<dbReference type="RefSeq" id="WP_072299809.1">
    <property type="nucleotide sequence ID" value="NZ_FPIP01000003.1"/>
</dbReference>
<evidence type="ECO:0000256" key="4">
    <source>
        <dbReference type="ARBA" id="ARBA00022989"/>
    </source>
</evidence>
<protein>
    <submittedName>
        <fullName evidence="8">Putative ABC transport system permease protein</fullName>
    </submittedName>
</protein>
<name>A0A1K1MXI1_RUMFL</name>
<dbReference type="GO" id="GO:0005886">
    <property type="term" value="C:plasma membrane"/>
    <property type="evidence" value="ECO:0007669"/>
    <property type="project" value="UniProtKB-SubCell"/>
</dbReference>
<organism evidence="8 9">
    <name type="scientific">Ruminococcus flavefaciens</name>
    <dbReference type="NCBI Taxonomy" id="1265"/>
    <lineage>
        <taxon>Bacteria</taxon>
        <taxon>Bacillati</taxon>
        <taxon>Bacillota</taxon>
        <taxon>Clostridia</taxon>
        <taxon>Eubacteriales</taxon>
        <taxon>Oscillospiraceae</taxon>
        <taxon>Ruminococcus</taxon>
    </lineage>
</organism>
<comment type="subcellular location">
    <subcellularLocation>
        <location evidence="1">Cell membrane</location>
        <topology evidence="1">Multi-pass membrane protein</topology>
    </subcellularLocation>
</comment>
<dbReference type="InterPro" id="IPR003838">
    <property type="entry name" value="ABC3_permease_C"/>
</dbReference>
<evidence type="ECO:0000256" key="5">
    <source>
        <dbReference type="ARBA" id="ARBA00023136"/>
    </source>
</evidence>
<keyword evidence="5 6" id="KW-0472">Membrane</keyword>
<evidence type="ECO:0000259" key="7">
    <source>
        <dbReference type="Pfam" id="PF02687"/>
    </source>
</evidence>
<evidence type="ECO:0000256" key="1">
    <source>
        <dbReference type="ARBA" id="ARBA00004651"/>
    </source>
</evidence>
<evidence type="ECO:0000313" key="9">
    <source>
        <dbReference type="Proteomes" id="UP000183461"/>
    </source>
</evidence>
<feature type="transmembrane region" description="Helical" evidence="6">
    <location>
        <begin position="253"/>
        <end position="273"/>
    </location>
</feature>
<feature type="transmembrane region" description="Helical" evidence="6">
    <location>
        <begin position="345"/>
        <end position="366"/>
    </location>
</feature>
<dbReference type="InterPro" id="IPR038766">
    <property type="entry name" value="Membrane_comp_ABC_pdt"/>
</dbReference>
<feature type="transmembrane region" description="Helical" evidence="6">
    <location>
        <begin position="12"/>
        <end position="34"/>
    </location>
</feature>
<feature type="domain" description="ABC3 transporter permease C-terminal" evidence="7">
    <location>
        <begin position="639"/>
        <end position="755"/>
    </location>
</feature>
<dbReference type="PANTHER" id="PTHR30287:SF1">
    <property type="entry name" value="INNER MEMBRANE PROTEIN"/>
    <property type="match status" value="1"/>
</dbReference>
<keyword evidence="3 6" id="KW-0812">Transmembrane</keyword>
<keyword evidence="2" id="KW-1003">Cell membrane</keyword>
<dbReference type="PANTHER" id="PTHR30287">
    <property type="entry name" value="MEMBRANE COMPONENT OF PREDICTED ABC SUPERFAMILY METABOLITE UPTAKE TRANSPORTER"/>
    <property type="match status" value="1"/>
</dbReference>
<feature type="transmembrane region" description="Helical" evidence="6">
    <location>
        <begin position="635"/>
        <end position="653"/>
    </location>
</feature>